<feature type="region of interest" description="Disordered" evidence="2">
    <location>
        <begin position="1946"/>
        <end position="1995"/>
    </location>
</feature>
<feature type="compositionally biased region" description="Basic and acidic residues" evidence="2">
    <location>
        <begin position="814"/>
        <end position="824"/>
    </location>
</feature>
<protein>
    <submittedName>
        <fullName evidence="4">PX domain-containing protein</fullName>
    </submittedName>
</protein>
<feature type="compositionally biased region" description="Basic and acidic residues" evidence="2">
    <location>
        <begin position="759"/>
        <end position="783"/>
    </location>
</feature>
<feature type="region of interest" description="Disordered" evidence="2">
    <location>
        <begin position="1"/>
        <end position="21"/>
    </location>
</feature>
<dbReference type="GO" id="GO:0035091">
    <property type="term" value="F:phosphatidylinositol binding"/>
    <property type="evidence" value="ECO:0007669"/>
    <property type="project" value="InterPro"/>
</dbReference>
<dbReference type="EMBL" id="LN714497">
    <property type="protein sequence ID" value="CEL74201.1"/>
    <property type="molecule type" value="Genomic_DNA"/>
</dbReference>
<feature type="compositionally biased region" description="Basic residues" evidence="2">
    <location>
        <begin position="1001"/>
        <end position="1011"/>
    </location>
</feature>
<feature type="region of interest" description="Disordered" evidence="2">
    <location>
        <begin position="461"/>
        <end position="501"/>
    </location>
</feature>
<dbReference type="Pfam" id="PF00787">
    <property type="entry name" value="PX"/>
    <property type="match status" value="1"/>
</dbReference>
<feature type="compositionally biased region" description="Low complexity" evidence="2">
    <location>
        <begin position="870"/>
        <end position="887"/>
    </location>
</feature>
<feature type="coiled-coil region" evidence="1">
    <location>
        <begin position="2321"/>
        <end position="2355"/>
    </location>
</feature>
<feature type="region of interest" description="Disordered" evidence="2">
    <location>
        <begin position="1303"/>
        <end position="1333"/>
    </location>
</feature>
<feature type="region of interest" description="Disordered" evidence="2">
    <location>
        <begin position="243"/>
        <end position="271"/>
    </location>
</feature>
<dbReference type="PROSITE" id="PS50195">
    <property type="entry name" value="PX"/>
    <property type="match status" value="1"/>
</dbReference>
<feature type="region of interest" description="Disordered" evidence="2">
    <location>
        <begin position="1632"/>
        <end position="1805"/>
    </location>
</feature>
<feature type="region of interest" description="Disordered" evidence="2">
    <location>
        <begin position="1888"/>
        <end position="1932"/>
    </location>
</feature>
<proteinExistence type="predicted"/>
<sequence length="2511" mass="275405">MTGLYTSPLGEDVAVEGPRTPETYDCLSTDSTTEEGDVSPASQPIHDEAPIPFSVAIPRAEVVNTGAWLTHVSYLVQFSDMGVIRTVRRRFRDFERLAQDLDRLLSHPRAHVLCATNPRPPPCSREPQTPSAEPQGPNGARCAGGDRSGPWGMRGVTAPGFSLEDPVGRGGNDWPKGVRLGDNRPHSRSPERHCHRDRLEGGEAGVSVPASNGEDEARDTHRSFPPFPFVVSVGGQSVRFPAVEEENDSTPSVEESPANPFLASPSSSGQRAPWLGRGDACAYACRGACATKDSLMSALPAKRLFGNMDPAFVEERRRELERFLHLLLLREEVFLLPPFWAFFEASEAAALLARFFLLTTPARRRSGSYDAAALRVMQETLWGIRELAAGLREESNRHGRDGGMDPQPTQAQWLCADPGDRGASFDFSALRLCLSSPEGQQLRCPAGEKATRLPETLKSWRASADPSSAAISNPAGVEARRCGQRDSEEPRNRVEPPTGRSEAELWRLGHPQFVLRLLCMIADGPFLPACVQLQVVDLLCLLLSVSPSCLLRPLVQAHAFELVFRLLEYTAASVNAELYRDLSRLNLPRMRSSQPSAFPRIPGTREAPNLRTAYSPQSGDACASGVCSSSDEAEETWRGGREPREDIHGVSCTQEGKLREAERRDRGLVRKIKRQALSASTTGSPGDDQEVNSQDVACKAHVRVLVEVADACMRLCARLIELCPNEFLVFLKSKEGLLRIRDLLRMQHTRKSLSVNSPHEAKSKDIGPRGDRRRDRGSAERRRPSQSGSRGPREKAGAHGRGSGRGWGEEGDTWLDRDSEESVRKQRQRQSEAAVGRADEKKSHSRQTPDMSENESDEPDTDATEDSANESETSSNSSFQSFLSEEEGTSSSLLSALHRRAMRRMLLCMLPLSGVPGDRTLEVAGACARVFEMRKRRGRRRVFRGSVLSSSASSVSSDSADLSEEAAFSGVARRRWHRRRRGEEKNEERGLCVSRASQSPLRHRNMPRLHARGSCTPDRQGSAGSHGSAFSSVSHSVASGQSSSEACLPLPGASGEFPKGDGGGARGDSGEGALQGESSIRESDVLPRRQAACAALAIPNEALRRAFKGRLHCFVALLLWIALPLVGVGRALTSPQSLGLETLSLLYKCRHDTASRVLCALLLSALLRSTSSSFFAEDGRRRARLRQFLSHSLSKKSAFPSLGLSGRSEAPREASHAQATTHREAANGDEGREDVHARARQAAEAIGTLPLHLVMRALKQPDAAELPSCGLSRDLLFYLLSPHVVPRLIPLLSLSSFPSHRGTPSLLSPPLSPSSKGERASPAPPSVLSPSCSGARQEETCEVRAACEMEICFFVCWLLGLLVSRASPLFACLRREADREGGGEDGSHGRDVGACKAAERPSFLICQLPASASASPSAFTNATSSHIPSSVRQTFATLPLATDGVCERDPLSPGDSCAAAASPGEVSRIPEASPDLPHTDLGLPLFPDPTGVRDASEARPVGGDRESQKSSSFSSRGSARRLRCLSSQPLLGRGGLPFLSSLVPALLPPACPSVSAFPSAGASRRTAPVAGDSLPLGSLPESYLATLLSFRRLLPPLFGLLQQSPSVPLQRLAAFVLLWLPGWQAQVFPREAAGPRRPLSSETGDSCGVGLEPSPGCAETPAGCERDGRDQRVTGRLPNLEDRQAHAVEESGRQRREEGNHEEKREPWSGERAATERVNGDGEGREGRQRPSEAEASRMSVGDTWGDHEWARRDEKKAGQLQEHRATSRSTRERNRDPGEMPVAIPGTDSSSLFSSPSCSSSSSQVRLETHSDRVEQNAEASFSRIAFSSFDIALLQGRMTGCLLLLQQVQEEGDSQKQRLEAEKKKFQFLEKLVACRRSSLRIWRPSGPRWASRRPPASFEASGAEGRRRSAEKTPSEDWGDEEPAHAQSCDSPLALRLSSASLDSSSSCSHLPPGSPSLRPGRDEPADATDQEATDESEERRRRRNRGERPVERRGEDDIWTFLKQLGRLRRTRREMKRQTNHAVAFLTNTRGKLESVHLYASSVEHLCTTKVLPLSAALPALDATHRRLSSSLAEKARKEDEAMHAAQKQNEQEVAAHQVLQACTEQSAAAKREAMRTRNKWMEVEHLIAAAPQRRQQLEEQVEYRMQILTRIREQCAEAKLRLDQLRGDIQRRSQQRTQDEAEVQQLAAALEAYTAALNSRQKSAAASPELDLSSQQQTAVPADLSEENNWPLLTPFVRLLPSRVQATPEILRLVSASEPDTNAAPPPPSSSASSGWPASRGEVCLRFLRLLESLLATRRDALGEGEDEEEARYHEAMVLEDQVESATREVEMHERQLEQLRVSISEQTNRTSLLKKADALQTDVRKCDSEVSLLTEQEQAARRRYAKEKEAHAVVRDALRAATEARQAAAVTLEDHEKKSAAQQEKMNSFLCRGEKELRLLFILLQRVEENLDLMKKERRRIKAALVAEHECRRSLVVKIRRATRQLTGLRAQLDYAEGDEHLKLI</sequence>
<evidence type="ECO:0000313" key="4">
    <source>
        <dbReference type="EMBL" id="CEL74201.1"/>
    </source>
</evidence>
<feature type="coiled-coil region" evidence="1">
    <location>
        <begin position="2153"/>
        <end position="2180"/>
    </location>
</feature>
<feature type="compositionally biased region" description="Basic and acidic residues" evidence="2">
    <location>
        <begin position="1664"/>
        <end position="1736"/>
    </location>
</feature>
<feature type="region of interest" description="Disordered" evidence="2">
    <location>
        <begin position="671"/>
        <end position="692"/>
    </location>
</feature>
<name>A0A0F7UVX9_TOXGV</name>
<evidence type="ECO:0000256" key="1">
    <source>
        <dbReference type="SAM" id="Coils"/>
    </source>
</evidence>
<feature type="region of interest" description="Disordered" evidence="2">
    <location>
        <begin position="1452"/>
        <end position="1516"/>
    </location>
</feature>
<accession>A0A0F7UVX9</accession>
<dbReference type="CDD" id="cd06093">
    <property type="entry name" value="PX_domain"/>
    <property type="match status" value="1"/>
</dbReference>
<gene>
    <name evidence="4" type="ORF">BN1205_072380</name>
</gene>
<feature type="compositionally biased region" description="Low complexity" evidence="2">
    <location>
        <begin position="1020"/>
        <end position="1044"/>
    </location>
</feature>
<feature type="compositionally biased region" description="Low complexity" evidence="2">
    <location>
        <begin position="1790"/>
        <end position="1804"/>
    </location>
</feature>
<dbReference type="SUPFAM" id="SSF64268">
    <property type="entry name" value="PX domain"/>
    <property type="match status" value="2"/>
</dbReference>
<evidence type="ECO:0000256" key="2">
    <source>
        <dbReference type="SAM" id="MobiDB-lite"/>
    </source>
</evidence>
<feature type="region of interest" description="Disordered" evidence="2">
    <location>
        <begin position="971"/>
        <end position="1081"/>
    </location>
</feature>
<feature type="compositionally biased region" description="Basic and acidic residues" evidence="2">
    <location>
        <begin position="1209"/>
        <end position="1237"/>
    </location>
</feature>
<feature type="region of interest" description="Disordered" evidence="2">
    <location>
        <begin position="750"/>
        <end position="887"/>
    </location>
</feature>
<feature type="compositionally biased region" description="Basic and acidic residues" evidence="2">
    <location>
        <begin position="981"/>
        <end position="990"/>
    </location>
</feature>
<organism evidence="4">
    <name type="scientific">Toxoplasma gondii (strain ATCC 50861 / VEG)</name>
    <dbReference type="NCBI Taxonomy" id="432359"/>
    <lineage>
        <taxon>Eukaryota</taxon>
        <taxon>Sar</taxon>
        <taxon>Alveolata</taxon>
        <taxon>Apicomplexa</taxon>
        <taxon>Conoidasida</taxon>
        <taxon>Coccidia</taxon>
        <taxon>Eucoccidiorida</taxon>
        <taxon>Eimeriorina</taxon>
        <taxon>Sarcocystidae</taxon>
        <taxon>Toxoplasma</taxon>
    </lineage>
</organism>
<feature type="compositionally biased region" description="Acidic residues" evidence="2">
    <location>
        <begin position="1969"/>
        <end position="1980"/>
    </location>
</feature>
<dbReference type="InterPro" id="IPR036871">
    <property type="entry name" value="PX_dom_sf"/>
</dbReference>
<feature type="compositionally biased region" description="Basic and acidic residues" evidence="2">
    <location>
        <begin position="1745"/>
        <end position="1779"/>
    </location>
</feature>
<feature type="region of interest" description="Disordered" evidence="2">
    <location>
        <begin position="116"/>
        <end position="223"/>
    </location>
</feature>
<feature type="region of interest" description="Disordered" evidence="2">
    <location>
        <begin position="1200"/>
        <end position="1238"/>
    </location>
</feature>
<feature type="compositionally biased region" description="Low complexity" evidence="2">
    <location>
        <begin position="1303"/>
        <end position="1315"/>
    </location>
</feature>
<feature type="compositionally biased region" description="Low complexity" evidence="2">
    <location>
        <begin position="1946"/>
        <end position="1961"/>
    </location>
</feature>
<keyword evidence="1" id="KW-0175">Coiled coil</keyword>
<feature type="compositionally biased region" description="Basic and acidic residues" evidence="2">
    <location>
        <begin position="1494"/>
        <end position="1508"/>
    </location>
</feature>
<evidence type="ECO:0000259" key="3">
    <source>
        <dbReference type="PROSITE" id="PS50195"/>
    </source>
</evidence>
<feature type="compositionally biased region" description="Basic and acidic residues" evidence="2">
    <location>
        <begin position="478"/>
        <end position="494"/>
    </location>
</feature>
<dbReference type="InterPro" id="IPR001683">
    <property type="entry name" value="PX_dom"/>
</dbReference>
<feature type="compositionally biased region" description="Acidic residues" evidence="2">
    <location>
        <begin position="852"/>
        <end position="869"/>
    </location>
</feature>
<feature type="compositionally biased region" description="Basic and acidic residues" evidence="2">
    <location>
        <begin position="179"/>
        <end position="201"/>
    </location>
</feature>
<reference evidence="4" key="1">
    <citation type="journal article" date="2015" name="PLoS ONE">
        <title>Comprehensive Evaluation of Toxoplasma gondii VEG and Neospora caninum LIV Genomes with Tachyzoite Stage Transcriptome and Proteome Defines Novel Transcript Features.</title>
        <authorList>
            <person name="Ramaprasad A."/>
            <person name="Mourier T."/>
            <person name="Naeem R."/>
            <person name="Malas T.B."/>
            <person name="Moussa E."/>
            <person name="Panigrahi A."/>
            <person name="Vermont S.J."/>
            <person name="Otto T.D."/>
            <person name="Wastling J."/>
            <person name="Pain A."/>
        </authorList>
    </citation>
    <scope>NUCLEOTIDE SEQUENCE</scope>
    <source>
        <strain evidence="4">VEG</strain>
    </source>
</reference>
<dbReference type="Gene3D" id="3.30.1520.10">
    <property type="entry name" value="Phox-like domain"/>
    <property type="match status" value="1"/>
</dbReference>
<feature type="compositionally biased region" description="Basic and acidic residues" evidence="2">
    <location>
        <begin position="1907"/>
        <end position="1918"/>
    </location>
</feature>
<feature type="domain" description="PX" evidence="3">
    <location>
        <begin position="52"/>
        <end position="350"/>
    </location>
</feature>
<feature type="region of interest" description="Disordered" evidence="2">
    <location>
        <begin position="2261"/>
        <end position="2283"/>
    </location>
</feature>